<comment type="caution">
    <text evidence="1">The sequence shown here is derived from an EMBL/GenBank/DDBJ whole genome shotgun (WGS) entry which is preliminary data.</text>
</comment>
<evidence type="ECO:0000313" key="1">
    <source>
        <dbReference type="EMBL" id="RHW54907.1"/>
    </source>
</evidence>
<reference evidence="1 2" key="1">
    <citation type="submission" date="2018-07" db="EMBL/GenBank/DDBJ databases">
        <title>Genome sequences of six Lactobacillus spp. isolated from bumble bee guts.</title>
        <authorList>
            <person name="Motta E.V.S."/>
            <person name="Moran N.A."/>
        </authorList>
    </citation>
    <scope>NUCLEOTIDE SEQUENCE [LARGE SCALE GENOMIC DNA]</scope>
    <source>
        <strain evidence="1 2">OCC3</strain>
    </source>
</reference>
<sequence length="279" mass="32358">MNKTHTTCRLPHSPRYQVWSKQLLQERIEKDKVVEQYLIRTNTYLLNANTLAIYEFQQQPFSGIYKSVIFDCQEGIILCQQSSSTLITTFAQKALLGGLEFQRELADKLNLKGHNVIATGNLAYFSLQSYNSSNVDWIALHQISKFKFLSSATVIFKTINYNGNWYSFMFDKHSKYLFEKISNALFFNHVISKLLANHAAIYFGITLSKKRGPSLIDQSDYFHPHKAIGDLSLKSIISAVNQKRQLRYVHYLADEFEMPYLIEANKTVYYLSKRPDTLY</sequence>
<evidence type="ECO:0000313" key="2">
    <source>
        <dbReference type="Proteomes" id="UP000265862"/>
    </source>
</evidence>
<dbReference type="Proteomes" id="UP000265862">
    <property type="component" value="Unassembled WGS sequence"/>
</dbReference>
<gene>
    <name evidence="1" type="ORF">DS835_01995</name>
</gene>
<name>A0A396STG9_9LACO</name>
<accession>A0A396STG9</accession>
<dbReference type="AlphaFoldDB" id="A0A396STG9"/>
<organism evidence="1 2">
    <name type="scientific">Lactobacillus bombicola</name>
    <dbReference type="NCBI Taxonomy" id="1505723"/>
    <lineage>
        <taxon>Bacteria</taxon>
        <taxon>Bacillati</taxon>
        <taxon>Bacillota</taxon>
        <taxon>Bacilli</taxon>
        <taxon>Lactobacillales</taxon>
        <taxon>Lactobacillaceae</taxon>
        <taxon>Lactobacillus</taxon>
    </lineage>
</organism>
<dbReference type="EMBL" id="QOCV01000004">
    <property type="protein sequence ID" value="RHW54907.1"/>
    <property type="molecule type" value="Genomic_DNA"/>
</dbReference>
<dbReference type="RefSeq" id="WP_118897675.1">
    <property type="nucleotide sequence ID" value="NZ_QOCV01000004.1"/>
</dbReference>
<protein>
    <submittedName>
        <fullName evidence="1">Uncharacterized protein</fullName>
    </submittedName>
</protein>
<proteinExistence type="predicted"/>